<dbReference type="GO" id="GO:0000981">
    <property type="term" value="F:DNA-binding transcription factor activity, RNA polymerase II-specific"/>
    <property type="evidence" value="ECO:0007669"/>
    <property type="project" value="TreeGrafter"/>
</dbReference>
<dbReference type="GO" id="GO:0009653">
    <property type="term" value="P:anatomical structure morphogenesis"/>
    <property type="evidence" value="ECO:0007669"/>
    <property type="project" value="TreeGrafter"/>
</dbReference>
<dbReference type="PROSITE" id="PS00657">
    <property type="entry name" value="FORK_HEAD_1"/>
    <property type="match status" value="1"/>
</dbReference>
<dbReference type="Gene3D" id="1.10.10.10">
    <property type="entry name" value="Winged helix-like DNA-binding domain superfamily/Winged helix DNA-binding domain"/>
    <property type="match status" value="1"/>
</dbReference>
<dbReference type="PROSITE" id="PS00658">
    <property type="entry name" value="FORK_HEAD_2"/>
    <property type="match status" value="1"/>
</dbReference>
<dbReference type="Pfam" id="PF00250">
    <property type="entry name" value="Forkhead"/>
    <property type="match status" value="1"/>
</dbReference>
<dbReference type="PROSITE" id="PS50039">
    <property type="entry name" value="FORK_HEAD_3"/>
    <property type="match status" value="1"/>
</dbReference>
<dbReference type="PANTHER" id="PTHR11829:SF388">
    <property type="entry name" value="FORK HEAD DOMAIN-CONTAINING PROTEIN L1-RELATED"/>
    <property type="match status" value="1"/>
</dbReference>
<proteinExistence type="predicted"/>
<keyword evidence="2 3" id="KW-0539">Nucleus</keyword>
<dbReference type="GO" id="GO:0000978">
    <property type="term" value="F:RNA polymerase II cis-regulatory region sequence-specific DNA binding"/>
    <property type="evidence" value="ECO:0007669"/>
    <property type="project" value="TreeGrafter"/>
</dbReference>
<feature type="domain" description="Fork-head" evidence="4">
    <location>
        <begin position="14"/>
        <end position="115"/>
    </location>
</feature>
<sequence>MITQLPEEGNECEKPPYSYVALITMAISDSPERQMTLSQIYHYIDARFPYYRNCDPKRRQGWQNSIRHNLSLNDCFIKKARDGVGPANDRKGNFWTLSPDSINMFDNGNFKRRRRMRRTTKCTGLEDKTLNLQPWFLQYMQRQAQQQLLVHPPTMFHLPDNYGQAGNICWAAPPTQIMEQKAILHNNPSVLPATIHPSPTTIIYRSSDELSGTWTNTVIQQQQQQQLPPPMQTLEHPPSIIYEKLEEYPS</sequence>
<dbReference type="InterPro" id="IPR050211">
    <property type="entry name" value="FOX_domain-containing"/>
</dbReference>
<dbReference type="InterPro" id="IPR030456">
    <property type="entry name" value="TF_fork_head_CS_2"/>
</dbReference>
<dbReference type="InterPro" id="IPR036388">
    <property type="entry name" value="WH-like_DNA-bd_sf"/>
</dbReference>
<reference evidence="5 6" key="1">
    <citation type="submission" date="2018-11" db="EMBL/GenBank/DDBJ databases">
        <authorList>
            <consortium name="Pathogen Informatics"/>
        </authorList>
    </citation>
    <scope>NUCLEOTIDE SEQUENCE [LARGE SCALE GENOMIC DNA]</scope>
</reference>
<dbReference type="Proteomes" id="UP000270924">
    <property type="component" value="Unassembled WGS sequence"/>
</dbReference>
<dbReference type="EMBL" id="UYWW01000747">
    <property type="protein sequence ID" value="VDM09219.1"/>
    <property type="molecule type" value="Genomic_DNA"/>
</dbReference>
<name>A0A3P7E092_WUCBA</name>
<dbReference type="SMART" id="SM00339">
    <property type="entry name" value="FH"/>
    <property type="match status" value="1"/>
</dbReference>
<dbReference type="InParanoid" id="A0A3P7E092"/>
<dbReference type="OrthoDB" id="5402974at2759"/>
<dbReference type="AlphaFoldDB" id="A0A3P7E092"/>
<keyword evidence="1 3" id="KW-0238">DNA-binding</keyword>
<feature type="DNA-binding region" description="Fork-head" evidence="3">
    <location>
        <begin position="14"/>
        <end position="115"/>
    </location>
</feature>
<dbReference type="SUPFAM" id="SSF46785">
    <property type="entry name" value="Winged helix' DNA-binding domain"/>
    <property type="match status" value="1"/>
</dbReference>
<dbReference type="FunFam" id="1.10.10.10:FF:000598">
    <property type="entry name" value="forkhead box protein I1 isoform X2"/>
    <property type="match status" value="1"/>
</dbReference>
<evidence type="ECO:0000259" key="4">
    <source>
        <dbReference type="PROSITE" id="PS50039"/>
    </source>
</evidence>
<dbReference type="InterPro" id="IPR018122">
    <property type="entry name" value="TF_fork_head_CS_1"/>
</dbReference>
<comment type="subcellular location">
    <subcellularLocation>
        <location evidence="3">Nucleus</location>
    </subcellularLocation>
</comment>
<evidence type="ECO:0000313" key="5">
    <source>
        <dbReference type="EMBL" id="VDM09219.1"/>
    </source>
</evidence>
<dbReference type="OMA" id="YHYIDAR"/>
<evidence type="ECO:0000313" key="6">
    <source>
        <dbReference type="Proteomes" id="UP000270924"/>
    </source>
</evidence>
<dbReference type="GO" id="GO:0030154">
    <property type="term" value="P:cell differentiation"/>
    <property type="evidence" value="ECO:0007669"/>
    <property type="project" value="TreeGrafter"/>
</dbReference>
<dbReference type="InterPro" id="IPR001766">
    <property type="entry name" value="Fork_head_dom"/>
</dbReference>
<dbReference type="InterPro" id="IPR036390">
    <property type="entry name" value="WH_DNA-bd_sf"/>
</dbReference>
<evidence type="ECO:0000256" key="3">
    <source>
        <dbReference type="PROSITE-ProRule" id="PRU00089"/>
    </source>
</evidence>
<keyword evidence="6" id="KW-1185">Reference proteome</keyword>
<dbReference type="PRINTS" id="PR00053">
    <property type="entry name" value="FORKHEAD"/>
</dbReference>
<dbReference type="PANTHER" id="PTHR11829">
    <property type="entry name" value="FORKHEAD BOX PROTEIN"/>
    <property type="match status" value="1"/>
</dbReference>
<accession>A0A3P7E092</accession>
<evidence type="ECO:0000256" key="1">
    <source>
        <dbReference type="ARBA" id="ARBA00023125"/>
    </source>
</evidence>
<protein>
    <recommendedName>
        <fullName evidence="4">Fork-head domain-containing protein</fullName>
    </recommendedName>
</protein>
<evidence type="ECO:0000256" key="2">
    <source>
        <dbReference type="ARBA" id="ARBA00023242"/>
    </source>
</evidence>
<gene>
    <name evidence="5" type="ORF">WBA_LOCUS2605</name>
</gene>
<dbReference type="GO" id="GO:0005634">
    <property type="term" value="C:nucleus"/>
    <property type="evidence" value="ECO:0007669"/>
    <property type="project" value="UniProtKB-SubCell"/>
</dbReference>
<organism evidence="5 6">
    <name type="scientific">Wuchereria bancrofti</name>
    <dbReference type="NCBI Taxonomy" id="6293"/>
    <lineage>
        <taxon>Eukaryota</taxon>
        <taxon>Metazoa</taxon>
        <taxon>Ecdysozoa</taxon>
        <taxon>Nematoda</taxon>
        <taxon>Chromadorea</taxon>
        <taxon>Rhabditida</taxon>
        <taxon>Spirurina</taxon>
        <taxon>Spiruromorpha</taxon>
        <taxon>Filarioidea</taxon>
        <taxon>Onchocercidae</taxon>
        <taxon>Wuchereria</taxon>
    </lineage>
</organism>